<reference evidence="3 4" key="1">
    <citation type="submission" date="2016-10" db="EMBL/GenBank/DDBJ databases">
        <authorList>
            <person name="de Groot N.N."/>
        </authorList>
    </citation>
    <scope>NUCLEOTIDE SEQUENCE [LARGE SCALE GENOMIC DNA]</scope>
    <source>
        <strain evidence="3 4">DSM 21632</strain>
    </source>
</reference>
<evidence type="ECO:0000256" key="1">
    <source>
        <dbReference type="SAM" id="MobiDB-lite"/>
    </source>
</evidence>
<keyword evidence="2" id="KW-0732">Signal</keyword>
<sequence length="354" mass="41433">MSPIRKRFFGVMLVLLLTACMSEAETDDNNGITQEPKEQEPREEEPPLEETEETISASHALQQSIHAMQELENYTIDTNMNQDIQYNAHGYLENKYRSHTLVNVDPIRYHETSTIQTSEEKQDAASHETVILERYFTDQGYYIFDSNEGRWVKFPDEFTEDIQSYDDSYEKPAHILELIDAYTSDFHLVEGNRHYQLTFTGEDEQLHEIAVALMQMVNTDFSEMMEDMMYMTEIEHLAFELLIDKETFHARKLQMDMNMNMNSEDGRSYASHHTVVARYSDFNATEEVSTPEQVLEAAEEMDVEEFSGFNEMEELETMDRIELDEFYEKEQGEDTDNGVEIDLKEFLNSDDTEE</sequence>
<dbReference type="PROSITE" id="PS51257">
    <property type="entry name" value="PROKAR_LIPOPROTEIN"/>
    <property type="match status" value="1"/>
</dbReference>
<dbReference type="Pfam" id="PF20316">
    <property type="entry name" value="DUF6612"/>
    <property type="match status" value="1"/>
</dbReference>
<feature type="signal peptide" evidence="2">
    <location>
        <begin position="1"/>
        <end position="24"/>
    </location>
</feature>
<dbReference type="Proteomes" id="UP000199163">
    <property type="component" value="Unassembled WGS sequence"/>
</dbReference>
<name>A0A1G8AGW2_9BACI</name>
<feature type="region of interest" description="Disordered" evidence="1">
    <location>
        <begin position="26"/>
        <end position="58"/>
    </location>
</feature>
<keyword evidence="4" id="KW-1185">Reference proteome</keyword>
<dbReference type="AlphaFoldDB" id="A0A1G8AGW2"/>
<feature type="compositionally biased region" description="Acidic residues" evidence="1">
    <location>
        <begin position="41"/>
        <end position="53"/>
    </location>
</feature>
<dbReference type="RefSeq" id="WP_091271433.1">
    <property type="nucleotide sequence ID" value="NZ_FNDK01000002.1"/>
</dbReference>
<evidence type="ECO:0000313" key="4">
    <source>
        <dbReference type="Proteomes" id="UP000199163"/>
    </source>
</evidence>
<protein>
    <submittedName>
        <fullName evidence="3">Uncharacterized protein</fullName>
    </submittedName>
</protein>
<dbReference type="InterPro" id="IPR046720">
    <property type="entry name" value="DUF6612"/>
</dbReference>
<proteinExistence type="predicted"/>
<dbReference type="STRING" id="568899.SAMN05192534_102152"/>
<evidence type="ECO:0000313" key="3">
    <source>
        <dbReference type="EMBL" id="SDH20093.1"/>
    </source>
</evidence>
<dbReference type="OrthoDB" id="1957331at2"/>
<accession>A0A1G8AGW2</accession>
<dbReference type="EMBL" id="FNDK01000002">
    <property type="protein sequence ID" value="SDH20093.1"/>
    <property type="molecule type" value="Genomic_DNA"/>
</dbReference>
<gene>
    <name evidence="3" type="ORF">SAMN05192534_102152</name>
</gene>
<feature type="chain" id="PRO_5011489529" evidence="2">
    <location>
        <begin position="25"/>
        <end position="354"/>
    </location>
</feature>
<organism evidence="3 4">
    <name type="scientific">Alteribacillus persepolensis</name>
    <dbReference type="NCBI Taxonomy" id="568899"/>
    <lineage>
        <taxon>Bacteria</taxon>
        <taxon>Bacillati</taxon>
        <taxon>Bacillota</taxon>
        <taxon>Bacilli</taxon>
        <taxon>Bacillales</taxon>
        <taxon>Bacillaceae</taxon>
        <taxon>Alteribacillus</taxon>
    </lineage>
</organism>
<evidence type="ECO:0000256" key="2">
    <source>
        <dbReference type="SAM" id="SignalP"/>
    </source>
</evidence>